<dbReference type="KEGG" id="fes:HER31_12150"/>
<gene>
    <name evidence="1" type="ORF">HER31_12150</name>
</gene>
<accession>A0A6H1UFH6</accession>
<dbReference type="Proteomes" id="UP000501602">
    <property type="component" value="Chromosome"/>
</dbReference>
<dbReference type="AlphaFoldDB" id="A0A6H1UFH6"/>
<reference evidence="1 2" key="1">
    <citation type="submission" date="2020-04" db="EMBL/GenBank/DDBJ databases">
        <title>Ferrimonas sp. S7 isolated from sea water.</title>
        <authorList>
            <person name="Bae S.S."/>
            <person name="Baek K."/>
        </authorList>
    </citation>
    <scope>NUCLEOTIDE SEQUENCE [LARGE SCALE GENOMIC DNA]</scope>
    <source>
        <strain evidence="1 2">S7</strain>
    </source>
</reference>
<dbReference type="EMBL" id="CP051180">
    <property type="protein sequence ID" value="QIZ77578.1"/>
    <property type="molecule type" value="Genomic_DNA"/>
</dbReference>
<organism evidence="1 2">
    <name type="scientific">Ferrimonas lipolytica</name>
    <dbReference type="NCBI Taxonomy" id="2724191"/>
    <lineage>
        <taxon>Bacteria</taxon>
        <taxon>Pseudomonadati</taxon>
        <taxon>Pseudomonadota</taxon>
        <taxon>Gammaproteobacteria</taxon>
        <taxon>Alteromonadales</taxon>
        <taxon>Ferrimonadaceae</taxon>
        <taxon>Ferrimonas</taxon>
    </lineage>
</organism>
<sequence length="94" mass="10569">MNLDKSRKRIDKKVKMGFKGYPQIMLTYRGKTEDCATEVVIGFIAAEGTAVQEQTFASQSDVRLDETIQSTLVKIIERADAKTVTEQKQVELIS</sequence>
<proteinExistence type="predicted"/>
<dbReference type="RefSeq" id="WP_168660837.1">
    <property type="nucleotide sequence ID" value="NZ_CP051180.1"/>
</dbReference>
<protein>
    <submittedName>
        <fullName evidence="1">Uncharacterized protein</fullName>
    </submittedName>
</protein>
<keyword evidence="2" id="KW-1185">Reference proteome</keyword>
<name>A0A6H1UFH6_9GAMM</name>
<evidence type="ECO:0000313" key="1">
    <source>
        <dbReference type="EMBL" id="QIZ77578.1"/>
    </source>
</evidence>
<evidence type="ECO:0000313" key="2">
    <source>
        <dbReference type="Proteomes" id="UP000501602"/>
    </source>
</evidence>